<sequence>MQDRLPVTPAAWTKWLTNEQTDSSHEHKLVLVSDPSEPDLSSSDKENQPTPANPNTTHLLCVDCHGRFAVCITQPTSEHSHKCTGAGYLSHHFHRQSDGSELCCGCNLILSWEFRPPVIPLSLFEDLSDTRKLNVTYASYMNTDTDPSPTVATALATILAYIRDMLKGVRRNINAQGKIYATKIGADSASIRLFDHLGFTLSEDNMLMAGLGTSTEDEKLLRTIRQEIIAVLDNIRTPHGLLNIPDASLVPKLEPASLAFSKLLGSDFQNRSAWKDLAYIKEYAILGIVPEMADNVIIWAYRLLVNELPHQHSQWLDALQKITENTNSKDLETEVAIEHSQGVYAPAEVESAYQYFGIDDASNVEDDLILGLYDIKATDEPSIVKQHANKLAVIANHRQSTRLLNVLSTIEGYSNPIKKKQDREKAGAALPTIPTPPSAEMAFSETKRVWQKATNLLKTEVSHAKDMFMEYSSPAPAFPYSAQPMYLSPQLGMIAIPTKSALAPSKPVNTDTKTTTDQSTISKPPSPTLDKRSERSNSNASIASLAVAKYSSAVHALSNVVAPALASLTNTPQFNHSPVGLNNIGNTCYLNSLLQYYFTLKCLRDTVLDMDHHVEHEDDPDWQEKRIGGIKVGRTEVTQAKQFVNLLRDLFLNLMNTTDSSIAPQVRLAYMALTSADEIANSSVNLPNLSNAPAPSDAPVAANANPADETNSDLPMVVEEDSESTADAEKDLNGEAENDVMNLDGSEQTEKVVAEEDEPPASQLRSTPSTETLATTGSQTTMNEAVDIPPMPDRRPVPPPPPYASIDGKGKSTTNTNPFETTVGPQDPTKMLFGRQQDVTGMLRNSAFDCQSEPVQANENWHTECMGNCMYFFEAALRPYATEGSEKTTDLVKELFYGKARQILSYNNEQTDQLVTKVKEEEFSHLIVDAADGKNLYDGLDEYFFADKVDDFQGGNCAVREVAVHNFPPILHIQVQRVQFDRTSARVYKSNAFVQFDEVIYLDRYLDSNFEALAERRKRVTECRKQVEGYRSDIRELNENKKYPLPVADMLEITAKILEDNQENSAVGRHDYEKVMNILNEEITAVRGRIHDRKTKMENLAQEIKTQYDDLRECQYQLHAVFIHQGQANYGHYWIYIRDHVDNKWWKYNDTNVSEVSSEEIFKDTTGSTANPYFLVYVRSSGMSEQTPHCSACVRTLTYGC</sequence>
<dbReference type="Proteomes" id="UP000654370">
    <property type="component" value="Unassembled WGS sequence"/>
</dbReference>
<dbReference type="SUPFAM" id="SSF54001">
    <property type="entry name" value="Cysteine proteinases"/>
    <property type="match status" value="1"/>
</dbReference>
<dbReference type="Gene3D" id="3.90.70.10">
    <property type="entry name" value="Cysteine proteinases"/>
    <property type="match status" value="2"/>
</dbReference>
<dbReference type="PROSITE" id="PS00972">
    <property type="entry name" value="USP_1"/>
    <property type="match status" value="1"/>
</dbReference>
<evidence type="ECO:0000256" key="3">
    <source>
        <dbReference type="ARBA" id="ARBA00022670"/>
    </source>
</evidence>
<evidence type="ECO:0000313" key="10">
    <source>
        <dbReference type="Proteomes" id="UP000654370"/>
    </source>
</evidence>
<evidence type="ECO:0000259" key="8">
    <source>
        <dbReference type="PROSITE" id="PS50235"/>
    </source>
</evidence>
<dbReference type="InterPro" id="IPR018200">
    <property type="entry name" value="USP_CS"/>
</dbReference>
<dbReference type="Pfam" id="PF13446">
    <property type="entry name" value="RPT"/>
    <property type="match status" value="2"/>
</dbReference>
<dbReference type="InterPro" id="IPR025305">
    <property type="entry name" value="UCH_repeat_domain"/>
</dbReference>
<dbReference type="EMBL" id="JAEPQZ010000008">
    <property type="protein sequence ID" value="KAG2178002.1"/>
    <property type="molecule type" value="Genomic_DNA"/>
</dbReference>
<keyword evidence="10" id="KW-1185">Reference proteome</keyword>
<evidence type="ECO:0000256" key="5">
    <source>
        <dbReference type="ARBA" id="ARBA00022801"/>
    </source>
</evidence>
<keyword evidence="6" id="KW-0788">Thiol protease</keyword>
<dbReference type="Pfam" id="PF00443">
    <property type="entry name" value="UCH"/>
    <property type="match status" value="1"/>
</dbReference>
<keyword evidence="3" id="KW-0645">Protease</keyword>
<name>A0A8H7PPR6_MORIS</name>
<evidence type="ECO:0000256" key="4">
    <source>
        <dbReference type="ARBA" id="ARBA00022786"/>
    </source>
</evidence>
<dbReference type="PROSITE" id="PS50235">
    <property type="entry name" value="USP_3"/>
    <property type="match status" value="1"/>
</dbReference>
<feature type="compositionally biased region" description="Polar residues" evidence="7">
    <location>
        <begin position="763"/>
        <end position="783"/>
    </location>
</feature>
<dbReference type="GO" id="GO:0043161">
    <property type="term" value="P:proteasome-mediated ubiquitin-dependent protein catabolic process"/>
    <property type="evidence" value="ECO:0007669"/>
    <property type="project" value="InterPro"/>
</dbReference>
<feature type="region of interest" description="Disordered" evidence="7">
    <location>
        <begin position="502"/>
        <end position="537"/>
    </location>
</feature>
<feature type="region of interest" description="Disordered" evidence="7">
    <location>
        <begin position="34"/>
        <end position="54"/>
    </location>
</feature>
<keyword evidence="5" id="KW-0378">Hydrolase</keyword>
<dbReference type="GO" id="GO:0016579">
    <property type="term" value="P:protein deubiquitination"/>
    <property type="evidence" value="ECO:0007669"/>
    <property type="project" value="InterPro"/>
</dbReference>
<evidence type="ECO:0000256" key="7">
    <source>
        <dbReference type="SAM" id="MobiDB-lite"/>
    </source>
</evidence>
<dbReference type="PROSITE" id="PS00973">
    <property type="entry name" value="USP_2"/>
    <property type="match status" value="1"/>
</dbReference>
<feature type="region of interest" description="Disordered" evidence="7">
    <location>
        <begin position="690"/>
        <end position="830"/>
    </location>
</feature>
<feature type="compositionally biased region" description="Low complexity" evidence="7">
    <location>
        <begin position="690"/>
        <end position="708"/>
    </location>
</feature>
<accession>A0A8H7PPR6</accession>
<reference evidence="9" key="1">
    <citation type="submission" date="2020-12" db="EMBL/GenBank/DDBJ databases">
        <title>Metabolic potential, ecology and presence of endohyphal bacteria is reflected in genomic diversity of Mucoromycotina.</title>
        <authorList>
            <person name="Muszewska A."/>
            <person name="Okrasinska A."/>
            <person name="Steczkiewicz K."/>
            <person name="Drgas O."/>
            <person name="Orlowska M."/>
            <person name="Perlinska-Lenart U."/>
            <person name="Aleksandrzak-Piekarczyk T."/>
            <person name="Szatraj K."/>
            <person name="Zielenkiewicz U."/>
            <person name="Pilsyk S."/>
            <person name="Malc E."/>
            <person name="Mieczkowski P."/>
            <person name="Kruszewska J.S."/>
            <person name="Biernat P."/>
            <person name="Pawlowska J."/>
        </authorList>
    </citation>
    <scope>NUCLEOTIDE SEQUENCE</scope>
    <source>
        <strain evidence="9">WA0000067209</strain>
    </source>
</reference>
<dbReference type="EC" id="3.4.19.12" evidence="2"/>
<dbReference type="PANTHER" id="PTHR43982:SF6">
    <property type="entry name" value="UBIQUITIN CARBOXYL-TERMINAL HYDROLASE 2-RELATED"/>
    <property type="match status" value="1"/>
</dbReference>
<dbReference type="InterPro" id="IPR028889">
    <property type="entry name" value="USP"/>
</dbReference>
<dbReference type="GO" id="GO:0070628">
    <property type="term" value="F:proteasome binding"/>
    <property type="evidence" value="ECO:0007669"/>
    <property type="project" value="TreeGrafter"/>
</dbReference>
<dbReference type="GO" id="GO:0061136">
    <property type="term" value="P:regulation of proteasomal protein catabolic process"/>
    <property type="evidence" value="ECO:0007669"/>
    <property type="project" value="TreeGrafter"/>
</dbReference>
<dbReference type="PANTHER" id="PTHR43982">
    <property type="entry name" value="UBIQUITIN CARBOXYL-TERMINAL HYDROLASE"/>
    <property type="match status" value="1"/>
</dbReference>
<keyword evidence="4" id="KW-0833">Ubl conjugation pathway</keyword>
<dbReference type="InterPro" id="IPR044635">
    <property type="entry name" value="UBP14-like"/>
</dbReference>
<feature type="compositionally biased region" description="Polar residues" evidence="7">
    <location>
        <begin position="811"/>
        <end position="824"/>
    </location>
</feature>
<comment type="caution">
    <text evidence="9">The sequence shown here is derived from an EMBL/GenBank/DDBJ whole genome shotgun (WGS) entry which is preliminary data.</text>
</comment>
<feature type="domain" description="USP" evidence="8">
    <location>
        <begin position="579"/>
        <end position="1180"/>
    </location>
</feature>
<dbReference type="GO" id="GO:0004843">
    <property type="term" value="F:cysteine-type deubiquitinase activity"/>
    <property type="evidence" value="ECO:0007669"/>
    <property type="project" value="UniProtKB-EC"/>
</dbReference>
<proteinExistence type="predicted"/>
<gene>
    <name evidence="9" type="ORF">INT43_003255</name>
</gene>
<organism evidence="9 10">
    <name type="scientific">Mortierella isabellina</name>
    <name type="common">Filamentous fungus</name>
    <name type="synonym">Umbelopsis isabellina</name>
    <dbReference type="NCBI Taxonomy" id="91625"/>
    <lineage>
        <taxon>Eukaryota</taxon>
        <taxon>Fungi</taxon>
        <taxon>Fungi incertae sedis</taxon>
        <taxon>Mucoromycota</taxon>
        <taxon>Mucoromycotina</taxon>
        <taxon>Umbelopsidomycetes</taxon>
        <taxon>Umbelopsidales</taxon>
        <taxon>Umbelopsidaceae</taxon>
        <taxon>Umbelopsis</taxon>
    </lineage>
</organism>
<dbReference type="CDD" id="cd02666">
    <property type="entry name" value="Peptidase_C19J"/>
    <property type="match status" value="1"/>
</dbReference>
<protein>
    <recommendedName>
        <fullName evidence="2">ubiquitinyl hydrolase 1</fullName>
        <ecNumber evidence="2">3.4.19.12</ecNumber>
    </recommendedName>
</protein>
<dbReference type="InterPro" id="IPR001394">
    <property type="entry name" value="Peptidase_C19_UCH"/>
</dbReference>
<dbReference type="AlphaFoldDB" id="A0A8H7PPR6"/>
<evidence type="ECO:0000256" key="2">
    <source>
        <dbReference type="ARBA" id="ARBA00012759"/>
    </source>
</evidence>
<dbReference type="InterPro" id="IPR038765">
    <property type="entry name" value="Papain-like_cys_pep_sf"/>
</dbReference>
<evidence type="ECO:0000313" key="9">
    <source>
        <dbReference type="EMBL" id="KAG2178002.1"/>
    </source>
</evidence>
<feature type="compositionally biased region" description="Low complexity" evidence="7">
    <location>
        <begin position="510"/>
        <end position="523"/>
    </location>
</feature>
<dbReference type="OrthoDB" id="2420415at2759"/>
<evidence type="ECO:0000256" key="6">
    <source>
        <dbReference type="ARBA" id="ARBA00022807"/>
    </source>
</evidence>
<comment type="catalytic activity">
    <reaction evidence="1">
        <text>Thiol-dependent hydrolysis of ester, thioester, amide, peptide and isopeptide bonds formed by the C-terminal Gly of ubiquitin (a 76-residue protein attached to proteins as an intracellular targeting signal).</text>
        <dbReference type="EC" id="3.4.19.12"/>
    </reaction>
</comment>
<evidence type="ECO:0000256" key="1">
    <source>
        <dbReference type="ARBA" id="ARBA00000707"/>
    </source>
</evidence>